<comment type="caution">
    <text evidence="1">The sequence shown here is derived from an EMBL/GenBank/DDBJ whole genome shotgun (WGS) entry which is preliminary data.</text>
</comment>
<gene>
    <name evidence="1" type="ORF">EKI59_02445</name>
</gene>
<dbReference type="EMBL" id="RXIR01000003">
    <property type="protein sequence ID" value="TVS29800.1"/>
    <property type="molecule type" value="Genomic_DNA"/>
</dbReference>
<organism evidence="1 2">
    <name type="scientific">Corynebacterium sanguinis</name>
    <dbReference type="NCBI Taxonomy" id="2594913"/>
    <lineage>
        <taxon>Bacteria</taxon>
        <taxon>Bacillati</taxon>
        <taxon>Actinomycetota</taxon>
        <taxon>Actinomycetes</taxon>
        <taxon>Mycobacteriales</taxon>
        <taxon>Corynebacteriaceae</taxon>
        <taxon>Corynebacterium</taxon>
    </lineage>
</organism>
<evidence type="ECO:0000313" key="1">
    <source>
        <dbReference type="EMBL" id="TVS29800.1"/>
    </source>
</evidence>
<protein>
    <recommendedName>
        <fullName evidence="3">HK97 gp10 family phage protein</fullName>
    </recommendedName>
</protein>
<name>A0A6C1U2Z7_9CORY</name>
<evidence type="ECO:0000313" key="2">
    <source>
        <dbReference type="Proteomes" id="UP000336646"/>
    </source>
</evidence>
<dbReference type="Proteomes" id="UP000336646">
    <property type="component" value="Unassembled WGS sequence"/>
</dbReference>
<proteinExistence type="predicted"/>
<sequence>MTGARITIYDRVARQEARAIARPDLETMAGRIAHDASGFAPVRTGRYAGSFYVDTSEGVRVRSSDTTAIHKEYGTSRTPAHAALTEAAMRYGRYSGTQPRGRRRR</sequence>
<evidence type="ECO:0008006" key="3">
    <source>
        <dbReference type="Google" id="ProtNLM"/>
    </source>
</evidence>
<accession>A0A6C1U2Z7</accession>
<dbReference type="RefSeq" id="WP_144772542.1">
    <property type="nucleotide sequence ID" value="NZ_RXIR01000003.1"/>
</dbReference>
<dbReference type="AlphaFoldDB" id="A0A6C1U2Z7"/>
<dbReference type="OrthoDB" id="4471763at2"/>
<reference evidence="1 2" key="1">
    <citation type="submission" date="2018-12" db="EMBL/GenBank/DDBJ databases">
        <title>Corynebacterium sanguinis sp. nov., a clinically-associated and environmental corynebacterium.</title>
        <authorList>
            <person name="Gonzales-Siles L."/>
            <person name="Jaen-Luchoro D."/>
            <person name="Cardew S."/>
            <person name="Inganas E."/>
            <person name="Ohlen M."/>
            <person name="Jensie-Markopolous S."/>
            <person name="Pinyeiro-Iglesias B."/>
            <person name="Molin K."/>
            <person name="Skovbjerg S."/>
            <person name="Svensson-Stadler L."/>
            <person name="Funke G."/>
            <person name="Moore E.R.B."/>
        </authorList>
    </citation>
    <scope>NUCLEOTIDE SEQUENCE [LARGE SCALE GENOMIC DNA]</scope>
    <source>
        <strain evidence="1 2">58734</strain>
    </source>
</reference>